<name>A0A7Z7LEN0_9BACT</name>
<protein>
    <submittedName>
        <fullName evidence="4">2-nitropropane dioxygenase NPD</fullName>
    </submittedName>
</protein>
<dbReference type="Gene3D" id="3.20.20.70">
    <property type="entry name" value="Aldolase class I"/>
    <property type="match status" value="1"/>
</dbReference>
<organism evidence="4 5">
    <name type="scientific">Mesotoga infera</name>
    <dbReference type="NCBI Taxonomy" id="1236046"/>
    <lineage>
        <taxon>Bacteria</taxon>
        <taxon>Thermotogati</taxon>
        <taxon>Thermotogota</taxon>
        <taxon>Thermotogae</taxon>
        <taxon>Kosmotogales</taxon>
        <taxon>Kosmotogaceae</taxon>
        <taxon>Mesotoga</taxon>
    </lineage>
</organism>
<gene>
    <name evidence="4" type="ORF">MESINF_0529</name>
</gene>
<keyword evidence="1" id="KW-0285">Flavoprotein</keyword>
<dbReference type="GO" id="GO:0051213">
    <property type="term" value="F:dioxygenase activity"/>
    <property type="evidence" value="ECO:0007669"/>
    <property type="project" value="UniProtKB-KW"/>
</dbReference>
<accession>A0A7Z7LEN0</accession>
<dbReference type="EMBL" id="LS974202">
    <property type="protein sequence ID" value="SSC11978.1"/>
    <property type="molecule type" value="Genomic_DNA"/>
</dbReference>
<dbReference type="GO" id="GO:0018580">
    <property type="term" value="F:nitronate monooxygenase activity"/>
    <property type="evidence" value="ECO:0007669"/>
    <property type="project" value="InterPro"/>
</dbReference>
<keyword evidence="2" id="KW-0288">FMN</keyword>
<evidence type="ECO:0000256" key="3">
    <source>
        <dbReference type="ARBA" id="ARBA00023002"/>
    </source>
</evidence>
<dbReference type="RefSeq" id="WP_169698394.1">
    <property type="nucleotide sequence ID" value="NZ_LS974202.1"/>
</dbReference>
<evidence type="ECO:0000313" key="4">
    <source>
        <dbReference type="EMBL" id="SSC11978.1"/>
    </source>
</evidence>
<dbReference type="PANTHER" id="PTHR32332">
    <property type="entry name" value="2-NITROPROPANE DIOXYGENASE"/>
    <property type="match status" value="1"/>
</dbReference>
<dbReference type="AlphaFoldDB" id="A0A7Z7LEN0"/>
<dbReference type="KEGG" id="minf:MESINF_0529"/>
<keyword evidence="5" id="KW-1185">Reference proteome</keyword>
<evidence type="ECO:0000256" key="1">
    <source>
        <dbReference type="ARBA" id="ARBA00022630"/>
    </source>
</evidence>
<keyword evidence="4" id="KW-0223">Dioxygenase</keyword>
<sequence length="357" mass="38829">MGILKIKSHEPVLPLIQGGMAVGISLDGLSAAVASVGGVGTIGTAGIGMTIEGYAKNFKQASKEGLKNVIKKARSKTDGLLGVNIMVALTNYQDMVVTALKEKIDMIISGAGLPLDLPSYLEEGSKTAIIPIVSSLKSAKVILKRWFGKFRYIPDAFIVEGPKAGGHLGYRVEDLQSQEFSLARTIPQVRQLTEEIKREYGKDVPVIAAGGIFERKDVQEMFELGATGVQVGTAFIATRECDADIRFKQALIEAKKEDIVIIKSPVGMPGRAIRNKFLVDVEAGNKKPFKCVYHCIKTCNFRETPYCIAQALMNACRGDLENGFVFSGTEGYRTKEITTVKDVIERLFGTDPLSPHR</sequence>
<dbReference type="Pfam" id="PF03060">
    <property type="entry name" value="NMO"/>
    <property type="match status" value="1"/>
</dbReference>
<keyword evidence="3" id="KW-0560">Oxidoreductase</keyword>
<dbReference type="Proteomes" id="UP000250796">
    <property type="component" value="Chromosome MESINF"/>
</dbReference>
<evidence type="ECO:0000313" key="5">
    <source>
        <dbReference type="Proteomes" id="UP000250796"/>
    </source>
</evidence>
<dbReference type="PANTHER" id="PTHR32332:SF18">
    <property type="entry name" value="2-NITROPROPANE DIOXYGENASE"/>
    <property type="match status" value="1"/>
</dbReference>
<reference evidence="4 5" key="1">
    <citation type="submission" date="2017-01" db="EMBL/GenBank/DDBJ databases">
        <authorList>
            <person name="Erauso G."/>
        </authorList>
    </citation>
    <scope>NUCLEOTIDE SEQUENCE [LARGE SCALE GENOMIC DNA]</scope>
    <source>
        <strain evidence="4">MESINF1</strain>
    </source>
</reference>
<evidence type="ECO:0000256" key="2">
    <source>
        <dbReference type="ARBA" id="ARBA00022643"/>
    </source>
</evidence>
<dbReference type="InterPro" id="IPR013785">
    <property type="entry name" value="Aldolase_TIM"/>
</dbReference>
<dbReference type="SUPFAM" id="SSF51412">
    <property type="entry name" value="Inosine monophosphate dehydrogenase (IMPDH)"/>
    <property type="match status" value="1"/>
</dbReference>
<dbReference type="InterPro" id="IPR004136">
    <property type="entry name" value="NMO"/>
</dbReference>
<proteinExistence type="predicted"/>
<dbReference type="CDD" id="cd04730">
    <property type="entry name" value="NPD_like"/>
    <property type="match status" value="1"/>
</dbReference>